<dbReference type="PANTHER" id="PTHR39162">
    <property type="entry name" value="GLL3345 PROTEIN"/>
    <property type="match status" value="1"/>
</dbReference>
<organism evidence="2 3">
    <name type="scientific">Pedobacter cryophilus</name>
    <dbReference type="NCBI Taxonomy" id="2571271"/>
    <lineage>
        <taxon>Bacteria</taxon>
        <taxon>Pseudomonadati</taxon>
        <taxon>Bacteroidota</taxon>
        <taxon>Sphingobacteriia</taxon>
        <taxon>Sphingobacteriales</taxon>
        <taxon>Sphingobacteriaceae</taxon>
        <taxon>Pedobacter</taxon>
    </lineage>
</organism>
<protein>
    <submittedName>
        <fullName evidence="2">Sporulation protein</fullName>
    </submittedName>
</protein>
<proteinExistence type="predicted"/>
<keyword evidence="3" id="KW-1185">Reference proteome</keyword>
<gene>
    <name evidence="2" type="ORF">FA046_12105</name>
</gene>
<dbReference type="Pfam" id="PF09579">
    <property type="entry name" value="Spore_YtfJ"/>
    <property type="match status" value="1"/>
</dbReference>
<dbReference type="PANTHER" id="PTHR39162:SF1">
    <property type="entry name" value="SPORULATION PROTEIN YTFJ"/>
    <property type="match status" value="1"/>
</dbReference>
<feature type="compositionally biased region" description="Basic and acidic residues" evidence="1">
    <location>
        <begin position="53"/>
        <end position="63"/>
    </location>
</feature>
<comment type="caution">
    <text evidence="2">The sequence shown here is derived from an EMBL/GenBank/DDBJ whole genome shotgun (WGS) entry which is preliminary data.</text>
</comment>
<feature type="region of interest" description="Disordered" evidence="1">
    <location>
        <begin position="50"/>
        <end position="73"/>
    </location>
</feature>
<accession>A0A4V5P095</accession>
<evidence type="ECO:0000313" key="3">
    <source>
        <dbReference type="Proteomes" id="UP000308181"/>
    </source>
</evidence>
<dbReference type="EMBL" id="SWBP01000004">
    <property type="protein sequence ID" value="TKB96820.1"/>
    <property type="molecule type" value="Genomic_DNA"/>
</dbReference>
<dbReference type="InterPro" id="IPR014229">
    <property type="entry name" value="Spore_YtfJ"/>
</dbReference>
<dbReference type="PIRSF" id="PIRSF021377">
    <property type="entry name" value="YtfJ"/>
    <property type="match status" value="1"/>
</dbReference>
<evidence type="ECO:0000313" key="2">
    <source>
        <dbReference type="EMBL" id="TKB96820.1"/>
    </source>
</evidence>
<dbReference type="Proteomes" id="UP000308181">
    <property type="component" value="Unassembled WGS sequence"/>
</dbReference>
<name>A0A4V5P095_9SPHI</name>
<dbReference type="AlphaFoldDB" id="A0A4V5P095"/>
<reference evidence="2 3" key="1">
    <citation type="submission" date="2019-04" db="EMBL/GenBank/DDBJ databases">
        <title>Pedobacter sp. AR-3-17 sp. nov., isolated from Arctic soil.</title>
        <authorList>
            <person name="Dahal R.H."/>
            <person name="Kim D.-U."/>
        </authorList>
    </citation>
    <scope>NUCLEOTIDE SEQUENCE [LARGE SCALE GENOMIC DNA]</scope>
    <source>
        <strain evidence="2 3">AR-3-17</strain>
    </source>
</reference>
<dbReference type="OrthoDB" id="679979at2"/>
<sequence>MNYLNETMEKITEFLKSETKIETIIGTEFKLGEFSCVPVMSVGLGFGGGGGEGKGKAMDKSNAEGEGGGAGAGAGMGISPVGFLVTRGDEIQFITSHANKGMSAVFEKIPDLMTTYLDRNKKKEEVEV</sequence>
<dbReference type="RefSeq" id="WP_136826783.1">
    <property type="nucleotide sequence ID" value="NZ_SWBP01000004.1"/>
</dbReference>
<evidence type="ECO:0000256" key="1">
    <source>
        <dbReference type="SAM" id="MobiDB-lite"/>
    </source>
</evidence>